<gene>
    <name evidence="15" type="ORF">AU468_03125</name>
</gene>
<dbReference type="OrthoDB" id="362685at2"/>
<keyword evidence="16" id="KW-1185">Reference proteome</keyword>
<protein>
    <recommendedName>
        <fullName evidence="9">Periplasmic chaperone PpiD</fullName>
    </recommendedName>
    <alternativeName>
        <fullName evidence="10">Periplasmic folding chaperone</fullName>
    </alternativeName>
</protein>
<evidence type="ECO:0000256" key="11">
    <source>
        <dbReference type="PROSITE-ProRule" id="PRU00278"/>
    </source>
</evidence>
<feature type="transmembrane region" description="Helical" evidence="13">
    <location>
        <begin position="32"/>
        <end position="54"/>
    </location>
</feature>
<dbReference type="InterPro" id="IPR052029">
    <property type="entry name" value="PpiD_chaperone"/>
</dbReference>
<dbReference type="AlphaFoldDB" id="A0A2S4JYP4"/>
<dbReference type="PROSITE" id="PS50198">
    <property type="entry name" value="PPIC_PPIASE_2"/>
    <property type="match status" value="1"/>
</dbReference>
<comment type="similarity">
    <text evidence="8">Belongs to the PpiD chaperone family.</text>
</comment>
<dbReference type="InterPro" id="IPR046357">
    <property type="entry name" value="PPIase_dom_sf"/>
</dbReference>
<dbReference type="InterPro" id="IPR000297">
    <property type="entry name" value="PPIase_PpiC"/>
</dbReference>
<dbReference type="GO" id="GO:0003755">
    <property type="term" value="F:peptidyl-prolyl cis-trans isomerase activity"/>
    <property type="evidence" value="ECO:0007669"/>
    <property type="project" value="UniProtKB-KW"/>
</dbReference>
<evidence type="ECO:0000256" key="3">
    <source>
        <dbReference type="ARBA" id="ARBA00022519"/>
    </source>
</evidence>
<sequence>MGDSRETGTTRSDSRTKNTKPRPAHRSTRNTLLYIGSVIILVLVVVTFVGVPAVGSFGDPAGRIVFGRYNGEEIAYRPGNYFARQYEMIAQSLRDTHGEMDLELQLRIAWRQAFNRAIMHTALLQQGDRSNLRISEARVDELIARDPRFMQNGRFNAAAYRALGNQEQFALRTLHRESERFDLIVEDTLAGSRPSSREAAFVAAMSGPERSFRVVRFPFSAFPEDQVARYARDNRDLFTELNLSVITLASREEAQQVRARADQGTAPFEELARTYSRDLFADQNGEIGRIWGYEVQQELLNPPDLAEITALEEGELSGLVETTSGWSFYRADQTPAPFSDDDQATLREARDYMQMFEQGRIQDFVRDEAETFARAARQGSLEETARGGGKEIIETPFLPINYGNLQLFTPWNVPEIPDLAEAASREDLLITAFSLDEGTVSEPVMLRRSAIVLELREERQVDPEDTTFLVNAYDMILRQFQMDEVASSYVKEELLDDMFQAAFNRYVLGNR</sequence>
<evidence type="ECO:0000256" key="4">
    <source>
        <dbReference type="ARBA" id="ARBA00022692"/>
    </source>
</evidence>
<evidence type="ECO:0000256" key="7">
    <source>
        <dbReference type="ARBA" id="ARBA00023186"/>
    </source>
</evidence>
<evidence type="ECO:0000256" key="10">
    <source>
        <dbReference type="ARBA" id="ARBA00042775"/>
    </source>
</evidence>
<evidence type="ECO:0000256" key="12">
    <source>
        <dbReference type="SAM" id="MobiDB-lite"/>
    </source>
</evidence>
<keyword evidence="4 13" id="KW-0812">Transmembrane</keyword>
<dbReference type="SUPFAM" id="SSF54534">
    <property type="entry name" value="FKBP-like"/>
    <property type="match status" value="1"/>
</dbReference>
<comment type="caution">
    <text evidence="15">The sequence shown here is derived from an EMBL/GenBank/DDBJ whole genome shotgun (WGS) entry which is preliminary data.</text>
</comment>
<keyword evidence="6 13" id="KW-0472">Membrane</keyword>
<evidence type="ECO:0000313" key="15">
    <source>
        <dbReference type="EMBL" id="POR04642.1"/>
    </source>
</evidence>
<name>A0A2S4JYP4_9SPIO</name>
<evidence type="ECO:0000256" key="9">
    <source>
        <dbReference type="ARBA" id="ARBA00040743"/>
    </source>
</evidence>
<evidence type="ECO:0000256" key="13">
    <source>
        <dbReference type="SAM" id="Phobius"/>
    </source>
</evidence>
<keyword evidence="2" id="KW-1003">Cell membrane</keyword>
<dbReference type="GO" id="GO:0005886">
    <property type="term" value="C:plasma membrane"/>
    <property type="evidence" value="ECO:0007669"/>
    <property type="project" value="UniProtKB-SubCell"/>
</dbReference>
<dbReference type="SUPFAM" id="SSF109998">
    <property type="entry name" value="Triger factor/SurA peptide-binding domain-like"/>
    <property type="match status" value="1"/>
</dbReference>
<keyword evidence="7" id="KW-0143">Chaperone</keyword>
<evidence type="ECO:0000259" key="14">
    <source>
        <dbReference type="PROSITE" id="PS50198"/>
    </source>
</evidence>
<keyword evidence="5 13" id="KW-1133">Transmembrane helix</keyword>
<evidence type="ECO:0000256" key="1">
    <source>
        <dbReference type="ARBA" id="ARBA00004382"/>
    </source>
</evidence>
<evidence type="ECO:0000313" key="16">
    <source>
        <dbReference type="Proteomes" id="UP000237350"/>
    </source>
</evidence>
<comment type="subcellular location">
    <subcellularLocation>
        <location evidence="1">Cell inner membrane</location>
        <topology evidence="1">Single-pass type II membrane protein</topology>
        <orientation evidence="1">Periplasmic side</orientation>
    </subcellularLocation>
</comment>
<evidence type="ECO:0000256" key="6">
    <source>
        <dbReference type="ARBA" id="ARBA00023136"/>
    </source>
</evidence>
<dbReference type="Pfam" id="PF13624">
    <property type="entry name" value="SurA_N_3"/>
    <property type="match status" value="1"/>
</dbReference>
<dbReference type="PANTHER" id="PTHR47529:SF1">
    <property type="entry name" value="PERIPLASMIC CHAPERONE PPID"/>
    <property type="match status" value="1"/>
</dbReference>
<dbReference type="InterPro" id="IPR027304">
    <property type="entry name" value="Trigger_fact/SurA_dom_sf"/>
</dbReference>
<reference evidence="16" key="1">
    <citation type="submission" date="2015-12" db="EMBL/GenBank/DDBJ databases">
        <authorList>
            <person name="Lodha T.D."/>
            <person name="Chintalapati S."/>
            <person name="Chintalapati V.R."/>
            <person name="Sravanthi T."/>
        </authorList>
    </citation>
    <scope>NUCLEOTIDE SEQUENCE [LARGE SCALE GENOMIC DNA]</scope>
    <source>
        <strain evidence="16">JC133</strain>
    </source>
</reference>
<evidence type="ECO:0000256" key="5">
    <source>
        <dbReference type="ARBA" id="ARBA00022989"/>
    </source>
</evidence>
<dbReference type="Proteomes" id="UP000237350">
    <property type="component" value="Unassembled WGS sequence"/>
</dbReference>
<proteinExistence type="inferred from homology"/>
<feature type="domain" description="PpiC" evidence="14">
    <location>
        <begin position="238"/>
        <end position="333"/>
    </location>
</feature>
<accession>A0A2S4JYP4</accession>
<dbReference type="PANTHER" id="PTHR47529">
    <property type="entry name" value="PEPTIDYL-PROLYL CIS-TRANS ISOMERASE D"/>
    <property type="match status" value="1"/>
</dbReference>
<organism evidence="15 16">
    <name type="scientific">Alkalispirochaeta sphaeroplastigenens</name>
    <dbReference type="NCBI Taxonomy" id="1187066"/>
    <lineage>
        <taxon>Bacteria</taxon>
        <taxon>Pseudomonadati</taxon>
        <taxon>Spirochaetota</taxon>
        <taxon>Spirochaetia</taxon>
        <taxon>Spirochaetales</taxon>
        <taxon>Spirochaetaceae</taxon>
        <taxon>Alkalispirochaeta</taxon>
    </lineage>
</organism>
<dbReference type="EMBL" id="LPWH01000012">
    <property type="protein sequence ID" value="POR04642.1"/>
    <property type="molecule type" value="Genomic_DNA"/>
</dbReference>
<dbReference type="RefSeq" id="WP_103679469.1">
    <property type="nucleotide sequence ID" value="NZ_LPWH01000012.1"/>
</dbReference>
<evidence type="ECO:0000256" key="8">
    <source>
        <dbReference type="ARBA" id="ARBA00038408"/>
    </source>
</evidence>
<evidence type="ECO:0000256" key="2">
    <source>
        <dbReference type="ARBA" id="ARBA00022475"/>
    </source>
</evidence>
<keyword evidence="11" id="KW-0697">Rotamase</keyword>
<dbReference type="Gene3D" id="3.10.50.40">
    <property type="match status" value="1"/>
</dbReference>
<keyword evidence="11" id="KW-0413">Isomerase</keyword>
<feature type="compositionally biased region" description="Basic and acidic residues" evidence="12">
    <location>
        <begin position="1"/>
        <end position="16"/>
    </location>
</feature>
<dbReference type="Pfam" id="PF00639">
    <property type="entry name" value="Rotamase"/>
    <property type="match status" value="1"/>
</dbReference>
<keyword evidence="3" id="KW-0997">Cell inner membrane</keyword>
<feature type="region of interest" description="Disordered" evidence="12">
    <location>
        <begin position="1"/>
        <end position="25"/>
    </location>
</feature>